<keyword evidence="11" id="KW-1185">Reference proteome</keyword>
<dbReference type="InParanoid" id="A0A7R8YRZ9"/>
<dbReference type="GO" id="GO:0006021">
    <property type="term" value="P:inositol biosynthetic process"/>
    <property type="evidence" value="ECO:0007669"/>
    <property type="project" value="UniProtKB-UniPathway"/>
</dbReference>
<comment type="cofactor">
    <cofactor evidence="2 8 9">
        <name>Mg(2+)</name>
        <dbReference type="ChEBI" id="CHEBI:18420"/>
    </cofactor>
</comment>
<keyword evidence="5 8" id="KW-0479">Metal-binding</keyword>
<dbReference type="GO" id="GO:0046872">
    <property type="term" value="F:metal ion binding"/>
    <property type="evidence" value="ECO:0007669"/>
    <property type="project" value="UniProtKB-KW"/>
</dbReference>
<dbReference type="FunFam" id="3.30.540.10:FF:000004">
    <property type="entry name" value="Inositol-1-monophosphatase"/>
    <property type="match status" value="1"/>
</dbReference>
<dbReference type="GO" id="GO:0008934">
    <property type="term" value="F:inositol monophosphate 1-phosphatase activity"/>
    <property type="evidence" value="ECO:0007669"/>
    <property type="project" value="InterPro"/>
</dbReference>
<dbReference type="PROSITE" id="PS00630">
    <property type="entry name" value="IMP_2"/>
    <property type="match status" value="1"/>
</dbReference>
<keyword evidence="7 8" id="KW-0460">Magnesium</keyword>
<dbReference type="EC" id="3.1.3.25" evidence="9"/>
<gene>
    <name evidence="10" type="ORF">HERILL_LOCUS6211</name>
</gene>
<dbReference type="InterPro" id="IPR020552">
    <property type="entry name" value="Inositol_monoPase_Li-sen"/>
</dbReference>
<feature type="binding site" evidence="8">
    <location>
        <position position="72"/>
    </location>
    <ligand>
        <name>Mg(2+)</name>
        <dbReference type="ChEBI" id="CHEBI:18420"/>
        <label>1</label>
        <note>catalytic</note>
    </ligand>
</feature>
<name>A0A7R8YRZ9_HERIL</name>
<protein>
    <recommendedName>
        <fullName evidence="9">Inositol-1-monophosphatase</fullName>
        <ecNumber evidence="9">3.1.3.25</ecNumber>
    </recommendedName>
</protein>
<dbReference type="OMA" id="HAWDCLA"/>
<comment type="similarity">
    <text evidence="4 9">Belongs to the inositol monophosphatase superfamily.</text>
</comment>
<evidence type="ECO:0000313" key="11">
    <source>
        <dbReference type="Proteomes" id="UP000594454"/>
    </source>
</evidence>
<evidence type="ECO:0000256" key="1">
    <source>
        <dbReference type="ARBA" id="ARBA00001033"/>
    </source>
</evidence>
<evidence type="ECO:0000256" key="5">
    <source>
        <dbReference type="ARBA" id="ARBA00022723"/>
    </source>
</evidence>
<dbReference type="Gene3D" id="3.40.190.80">
    <property type="match status" value="1"/>
</dbReference>
<feature type="binding site" evidence="8">
    <location>
        <position position="222"/>
    </location>
    <ligand>
        <name>Mg(2+)</name>
        <dbReference type="ChEBI" id="CHEBI:18420"/>
        <label>1</label>
        <note>catalytic</note>
    </ligand>
</feature>
<sequence>MASDLDLDKCYQTILTLVDEAGKIVASRNSERKSYEQKSGDIDLLTVTDKEVEKLLIDRIKADFPSHKFIGEEGSSSGESKCVLTDDPTWIIDPVDGTMNFVHSFPHSCISVGLFVNKVPEIGVIYNPMLNQKFTARRGKGAFYNGNPVHVSGEKELSKALITSEFGSSRDPEKMQVVNENFQNLSKIIHGFRILGACALDMSMVAIGAADACYEMGIHIWDIAAAILIVREAGGVAIDPSGGELDVMSRRCLVAASPELAAAIAKNLKQYYPKPRDDEC</sequence>
<dbReference type="CDD" id="cd01639">
    <property type="entry name" value="IMPase"/>
    <property type="match status" value="1"/>
</dbReference>
<evidence type="ECO:0000256" key="2">
    <source>
        <dbReference type="ARBA" id="ARBA00001946"/>
    </source>
</evidence>
<dbReference type="FunFam" id="3.40.190.80:FF:000002">
    <property type="entry name" value="Inositol-1-monophosphatase"/>
    <property type="match status" value="1"/>
</dbReference>
<dbReference type="Proteomes" id="UP000594454">
    <property type="component" value="Chromosome 2"/>
</dbReference>
<feature type="binding site" evidence="8">
    <location>
        <position position="93"/>
    </location>
    <ligand>
        <name>Mg(2+)</name>
        <dbReference type="ChEBI" id="CHEBI:18420"/>
        <label>2</label>
    </ligand>
</feature>
<dbReference type="AlphaFoldDB" id="A0A7R8YRZ9"/>
<accession>A0A7R8YRZ9</accession>
<dbReference type="OrthoDB" id="10254945at2759"/>
<dbReference type="InterPro" id="IPR033942">
    <property type="entry name" value="IMPase"/>
</dbReference>
<dbReference type="InterPro" id="IPR000760">
    <property type="entry name" value="Inositol_monophosphatase-like"/>
</dbReference>
<dbReference type="InterPro" id="IPR020583">
    <property type="entry name" value="Inositol_monoP_metal-BS"/>
</dbReference>
<reference evidence="10 11" key="1">
    <citation type="submission" date="2020-11" db="EMBL/GenBank/DDBJ databases">
        <authorList>
            <person name="Wallbank WR R."/>
            <person name="Pardo Diaz C."/>
            <person name="Kozak K."/>
            <person name="Martin S."/>
            <person name="Jiggins C."/>
            <person name="Moest M."/>
            <person name="Warren A I."/>
            <person name="Generalovic N T."/>
            <person name="Byers J.R.P. K."/>
            <person name="Montejo-Kovacevich G."/>
            <person name="Yen C E."/>
        </authorList>
    </citation>
    <scope>NUCLEOTIDE SEQUENCE [LARGE SCALE GENOMIC DNA]</scope>
</reference>
<dbReference type="PRINTS" id="PR00378">
    <property type="entry name" value="LIIMPHPHTASE"/>
</dbReference>
<evidence type="ECO:0000256" key="7">
    <source>
        <dbReference type="ARBA" id="ARBA00022842"/>
    </source>
</evidence>
<dbReference type="FunCoup" id="A0A7R8YRZ9">
    <property type="interactions" value="718"/>
</dbReference>
<dbReference type="PROSITE" id="PS00629">
    <property type="entry name" value="IMP_1"/>
    <property type="match status" value="1"/>
</dbReference>
<evidence type="ECO:0000256" key="9">
    <source>
        <dbReference type="RuleBase" id="RU364068"/>
    </source>
</evidence>
<dbReference type="PRINTS" id="PR00377">
    <property type="entry name" value="IMPHPHTASES"/>
</dbReference>
<evidence type="ECO:0000313" key="10">
    <source>
        <dbReference type="EMBL" id="CAD7083238.1"/>
    </source>
</evidence>
<dbReference type="GO" id="GO:0046854">
    <property type="term" value="P:phosphatidylinositol phosphate biosynthetic process"/>
    <property type="evidence" value="ECO:0007669"/>
    <property type="project" value="InterPro"/>
</dbReference>
<dbReference type="SUPFAM" id="SSF56655">
    <property type="entry name" value="Carbohydrate phosphatase"/>
    <property type="match status" value="1"/>
</dbReference>
<dbReference type="PANTHER" id="PTHR20854">
    <property type="entry name" value="INOSITOL MONOPHOSPHATASE"/>
    <property type="match status" value="1"/>
</dbReference>
<dbReference type="GO" id="GO:0007165">
    <property type="term" value="P:signal transduction"/>
    <property type="evidence" value="ECO:0007669"/>
    <property type="project" value="TreeGrafter"/>
</dbReference>
<dbReference type="PANTHER" id="PTHR20854:SF4">
    <property type="entry name" value="INOSITOL-1-MONOPHOSPHATASE-RELATED"/>
    <property type="match status" value="1"/>
</dbReference>
<dbReference type="Pfam" id="PF00459">
    <property type="entry name" value="Inositol_P"/>
    <property type="match status" value="1"/>
</dbReference>
<dbReference type="InterPro" id="IPR020550">
    <property type="entry name" value="Inositol_monophosphatase_CS"/>
</dbReference>
<evidence type="ECO:0000256" key="6">
    <source>
        <dbReference type="ARBA" id="ARBA00022801"/>
    </source>
</evidence>
<keyword evidence="6 9" id="KW-0378">Hydrolase</keyword>
<evidence type="ECO:0000256" key="8">
    <source>
        <dbReference type="PIRSR" id="PIRSR600760-2"/>
    </source>
</evidence>
<dbReference type="EMBL" id="LR899010">
    <property type="protein sequence ID" value="CAD7083238.1"/>
    <property type="molecule type" value="Genomic_DNA"/>
</dbReference>
<feature type="binding site" evidence="8">
    <location>
        <position position="96"/>
    </location>
    <ligand>
        <name>Mg(2+)</name>
        <dbReference type="ChEBI" id="CHEBI:18420"/>
        <label>1</label>
        <note>catalytic</note>
    </ligand>
</feature>
<proteinExistence type="inferred from homology"/>
<dbReference type="UniPathway" id="UPA00823">
    <property type="reaction ID" value="UER00788"/>
</dbReference>
<comment type="catalytic activity">
    <reaction evidence="1 9">
        <text>a myo-inositol phosphate + H2O = myo-inositol + phosphate</text>
        <dbReference type="Rhea" id="RHEA:24056"/>
        <dbReference type="ChEBI" id="CHEBI:15377"/>
        <dbReference type="ChEBI" id="CHEBI:17268"/>
        <dbReference type="ChEBI" id="CHEBI:43474"/>
        <dbReference type="ChEBI" id="CHEBI:84139"/>
        <dbReference type="EC" id="3.1.3.25"/>
    </reaction>
</comment>
<comment type="pathway">
    <text evidence="3 9">Polyol metabolism; myo-inositol biosynthesis; myo-inositol from D-glucose 6-phosphate: step 2/2.</text>
</comment>
<dbReference type="Gene3D" id="3.30.540.10">
    <property type="entry name" value="Fructose-1,6-Bisphosphatase, subunit A, domain 1"/>
    <property type="match status" value="1"/>
</dbReference>
<evidence type="ECO:0000256" key="3">
    <source>
        <dbReference type="ARBA" id="ARBA00005152"/>
    </source>
</evidence>
<evidence type="ECO:0000256" key="4">
    <source>
        <dbReference type="ARBA" id="ARBA00009759"/>
    </source>
</evidence>
<organism evidence="10 11">
    <name type="scientific">Hermetia illucens</name>
    <name type="common">Black soldier fly</name>
    <dbReference type="NCBI Taxonomy" id="343691"/>
    <lineage>
        <taxon>Eukaryota</taxon>
        <taxon>Metazoa</taxon>
        <taxon>Ecdysozoa</taxon>
        <taxon>Arthropoda</taxon>
        <taxon>Hexapoda</taxon>
        <taxon>Insecta</taxon>
        <taxon>Pterygota</taxon>
        <taxon>Neoptera</taxon>
        <taxon>Endopterygota</taxon>
        <taxon>Diptera</taxon>
        <taxon>Brachycera</taxon>
        <taxon>Stratiomyomorpha</taxon>
        <taxon>Stratiomyidae</taxon>
        <taxon>Hermetiinae</taxon>
        <taxon>Hermetia</taxon>
    </lineage>
</organism>